<dbReference type="EMBL" id="MLKD01000003">
    <property type="protein sequence ID" value="OQE28632.1"/>
    <property type="molecule type" value="Genomic_DNA"/>
</dbReference>
<protein>
    <submittedName>
        <fullName evidence="2">Uncharacterized protein</fullName>
    </submittedName>
</protein>
<organism evidence="2 3">
    <name type="scientific">Penicillium steckii</name>
    <dbReference type="NCBI Taxonomy" id="303698"/>
    <lineage>
        <taxon>Eukaryota</taxon>
        <taxon>Fungi</taxon>
        <taxon>Dikarya</taxon>
        <taxon>Ascomycota</taxon>
        <taxon>Pezizomycotina</taxon>
        <taxon>Eurotiomycetes</taxon>
        <taxon>Eurotiomycetidae</taxon>
        <taxon>Eurotiales</taxon>
        <taxon>Aspergillaceae</taxon>
        <taxon>Penicillium</taxon>
    </lineage>
</organism>
<sequence length="337" mass="38341">MDALEKSITALRLMCLGRLPKLSVMFEALLTYLRKEASNIPTTSHDIPTEYLPPMEPEHSCDTSSAQDEPHTIDFHHHIDGYPQLRDFTPTFIADHIIVVFKSDVEEGRFVSPPRDCYFLRIPDPRAAFVVVFSNEQFEVWKNMGNTPQIYPHIPYLCEEQDQDQDQEQGPRQEQGQGPLREINVEKSRPDGLTLSGFGSAFTGPIHDAAKKAFDALRRIEGQFSSSKEGQNLERDVVRGNTFERTGPAGNLKVSMENNAHSKESTLERERGSNAYLSLVTDQDFEASLSVVKEFGLPKSRVVRMYLIRRFINRELKRGRQKQKREARQVAATTSSQ</sequence>
<feature type="compositionally biased region" description="Basic and acidic residues" evidence="1">
    <location>
        <begin position="318"/>
        <end position="328"/>
    </location>
</feature>
<gene>
    <name evidence="2" type="ORF">PENSTE_c003G08606</name>
</gene>
<comment type="caution">
    <text evidence="2">The sequence shown here is derived from an EMBL/GenBank/DDBJ whole genome shotgun (WGS) entry which is preliminary data.</text>
</comment>
<dbReference type="Proteomes" id="UP000191285">
    <property type="component" value="Unassembled WGS sequence"/>
</dbReference>
<dbReference type="OrthoDB" id="4376119at2759"/>
<feature type="region of interest" description="Disordered" evidence="1">
    <location>
        <begin position="318"/>
        <end position="337"/>
    </location>
</feature>
<evidence type="ECO:0000256" key="1">
    <source>
        <dbReference type="SAM" id="MobiDB-lite"/>
    </source>
</evidence>
<reference evidence="3" key="1">
    <citation type="journal article" date="2017" name="Nat. Microbiol.">
        <title>Global analysis of biosynthetic gene clusters reveals vast potential of secondary metabolite production in Penicillium species.</title>
        <authorList>
            <person name="Nielsen J.C."/>
            <person name="Grijseels S."/>
            <person name="Prigent S."/>
            <person name="Ji B."/>
            <person name="Dainat J."/>
            <person name="Nielsen K.F."/>
            <person name="Frisvad J.C."/>
            <person name="Workman M."/>
            <person name="Nielsen J."/>
        </authorList>
    </citation>
    <scope>NUCLEOTIDE SEQUENCE [LARGE SCALE GENOMIC DNA]</scope>
    <source>
        <strain evidence="3">IBT 24891</strain>
    </source>
</reference>
<name>A0A1V6TQG9_9EURO</name>
<proteinExistence type="predicted"/>
<accession>A0A1V6TQG9</accession>
<feature type="region of interest" description="Disordered" evidence="1">
    <location>
        <begin position="162"/>
        <end position="182"/>
    </location>
</feature>
<evidence type="ECO:0000313" key="2">
    <source>
        <dbReference type="EMBL" id="OQE28632.1"/>
    </source>
</evidence>
<dbReference type="AlphaFoldDB" id="A0A1V6TQG9"/>
<keyword evidence="3" id="KW-1185">Reference proteome</keyword>
<evidence type="ECO:0000313" key="3">
    <source>
        <dbReference type="Proteomes" id="UP000191285"/>
    </source>
</evidence>
<feature type="compositionally biased region" description="Low complexity" evidence="1">
    <location>
        <begin position="168"/>
        <end position="178"/>
    </location>
</feature>